<keyword evidence="3" id="KW-1185">Reference proteome</keyword>
<evidence type="ECO:0000313" key="3">
    <source>
        <dbReference type="Proteomes" id="UP000314294"/>
    </source>
</evidence>
<comment type="caution">
    <text evidence="2">The sequence shown here is derived from an EMBL/GenBank/DDBJ whole genome shotgun (WGS) entry which is preliminary data.</text>
</comment>
<sequence length="258" mass="28046">MPTSLLCSDDNDGKGLDSKGTIKGTSSCVLHQKGPPRGAFIMFSPLKGPEDLHHVASTRRDPGAPRRAPSRAQAPRPSPPAGGRPLGAAHPFVQPVRVLGAVGQLLRERVAAGVAQRRVLPALQAGLSQQHGPHLAHRRAPLLLPEEHKAVTLRGAPRDPRGAAPGGAHFLVLWVKRSVSLSRARAYSASMSPRRRRNSERSESCCCFTSTWESRILIWSVSCVRRSDRRGERGQRAGESVLTPGGRKLRLRHEELIM</sequence>
<accession>A0A4Z2EA46</accession>
<gene>
    <name evidence="2" type="ORF">EYF80_064152</name>
</gene>
<proteinExistence type="predicted"/>
<feature type="compositionally biased region" description="Low complexity" evidence="1">
    <location>
        <begin position="65"/>
        <end position="75"/>
    </location>
</feature>
<reference evidence="2 3" key="1">
    <citation type="submission" date="2019-03" db="EMBL/GenBank/DDBJ databases">
        <title>First draft genome of Liparis tanakae, snailfish: a comprehensive survey of snailfish specific genes.</title>
        <authorList>
            <person name="Kim W."/>
            <person name="Song I."/>
            <person name="Jeong J.-H."/>
            <person name="Kim D."/>
            <person name="Kim S."/>
            <person name="Ryu S."/>
            <person name="Song J.Y."/>
            <person name="Lee S.K."/>
        </authorList>
    </citation>
    <scope>NUCLEOTIDE SEQUENCE [LARGE SCALE GENOMIC DNA]</scope>
    <source>
        <tissue evidence="2">Muscle</tissue>
    </source>
</reference>
<feature type="compositionally biased region" description="Basic and acidic residues" evidence="1">
    <location>
        <begin position="51"/>
        <end position="64"/>
    </location>
</feature>
<dbReference type="AlphaFoldDB" id="A0A4Z2EA46"/>
<protein>
    <submittedName>
        <fullName evidence="2">Uncharacterized protein</fullName>
    </submittedName>
</protein>
<feature type="region of interest" description="Disordered" evidence="1">
    <location>
        <begin position="51"/>
        <end position="89"/>
    </location>
</feature>
<evidence type="ECO:0000256" key="1">
    <source>
        <dbReference type="SAM" id="MobiDB-lite"/>
    </source>
</evidence>
<feature type="region of interest" description="Disordered" evidence="1">
    <location>
        <begin position="1"/>
        <end position="35"/>
    </location>
</feature>
<organism evidence="2 3">
    <name type="scientific">Liparis tanakae</name>
    <name type="common">Tanaka's snailfish</name>
    <dbReference type="NCBI Taxonomy" id="230148"/>
    <lineage>
        <taxon>Eukaryota</taxon>
        <taxon>Metazoa</taxon>
        <taxon>Chordata</taxon>
        <taxon>Craniata</taxon>
        <taxon>Vertebrata</taxon>
        <taxon>Euteleostomi</taxon>
        <taxon>Actinopterygii</taxon>
        <taxon>Neopterygii</taxon>
        <taxon>Teleostei</taxon>
        <taxon>Neoteleostei</taxon>
        <taxon>Acanthomorphata</taxon>
        <taxon>Eupercaria</taxon>
        <taxon>Perciformes</taxon>
        <taxon>Cottioidei</taxon>
        <taxon>Cottales</taxon>
        <taxon>Liparidae</taxon>
        <taxon>Liparis</taxon>
    </lineage>
</organism>
<name>A0A4Z2EA46_9TELE</name>
<dbReference type="EMBL" id="SRLO01011831">
    <property type="protein sequence ID" value="TNN25716.1"/>
    <property type="molecule type" value="Genomic_DNA"/>
</dbReference>
<dbReference type="Proteomes" id="UP000314294">
    <property type="component" value="Unassembled WGS sequence"/>
</dbReference>
<evidence type="ECO:0000313" key="2">
    <source>
        <dbReference type="EMBL" id="TNN25716.1"/>
    </source>
</evidence>